<dbReference type="AlphaFoldDB" id="A0A0C3S1N9"/>
<protein>
    <submittedName>
        <fullName evidence="1">Uncharacterized protein</fullName>
    </submittedName>
</protein>
<sequence length="384" mass="43774">MPPPLMHNAKAALYDIKNLLCPCEKYGHGYQHFKGGDWLQECMDQMRQLLYRYTTGQQGWMAALETVVGPYLKNLDGTGKYASKQLQRWTRDFLENRHALPYLSMGTWNKLLLTKYPELKTKLNLHLFGLKKSFLPTIESLDSRLRLWSKEGTEITVPDWLELHPRLCRVVLWYHNESTFYAHNQHTVYWVLQGATPIPHPKGEGALLMVADFVSADYGWLCSSNRSKSANMSIGPTKDGSDYWFGVEVNVVDEDTGRPVHGRDGKVLKKKIPMSGAKFLGSTPQYFPPGHPYAGFFKGMQLILIERSVKALDSVDIITICCFFTHVCHFMDGYCCGLIGKAAAYAEKKYWGYQVFPDAILQELEKDDKLEVTSNPFITSLHVL</sequence>
<keyword evidence="2" id="KW-1185">Reference proteome</keyword>
<organism evidence="1 2">
    <name type="scientific">Phlebiopsis gigantea (strain 11061_1 CR5-6)</name>
    <name type="common">White-rot fungus</name>
    <name type="synonym">Peniophora gigantea</name>
    <dbReference type="NCBI Taxonomy" id="745531"/>
    <lineage>
        <taxon>Eukaryota</taxon>
        <taxon>Fungi</taxon>
        <taxon>Dikarya</taxon>
        <taxon>Basidiomycota</taxon>
        <taxon>Agaricomycotina</taxon>
        <taxon>Agaricomycetes</taxon>
        <taxon>Polyporales</taxon>
        <taxon>Phanerochaetaceae</taxon>
        <taxon>Phlebiopsis</taxon>
    </lineage>
</organism>
<dbReference type="HOGENOM" id="CLU_719823_0_0_1"/>
<gene>
    <name evidence="1" type="ORF">PHLGIDRAFT_17205</name>
</gene>
<name>A0A0C3S1N9_PHLG1</name>
<accession>A0A0C3S1N9</accession>
<dbReference type="OrthoDB" id="6511194at2759"/>
<reference evidence="1 2" key="1">
    <citation type="journal article" date="2014" name="PLoS Genet.">
        <title>Analysis of the Phlebiopsis gigantea genome, transcriptome and secretome provides insight into its pioneer colonization strategies of wood.</title>
        <authorList>
            <person name="Hori C."/>
            <person name="Ishida T."/>
            <person name="Igarashi K."/>
            <person name="Samejima M."/>
            <person name="Suzuki H."/>
            <person name="Master E."/>
            <person name="Ferreira P."/>
            <person name="Ruiz-Duenas F.J."/>
            <person name="Held B."/>
            <person name="Canessa P."/>
            <person name="Larrondo L.F."/>
            <person name="Schmoll M."/>
            <person name="Druzhinina I.S."/>
            <person name="Kubicek C.P."/>
            <person name="Gaskell J.A."/>
            <person name="Kersten P."/>
            <person name="St John F."/>
            <person name="Glasner J."/>
            <person name="Sabat G."/>
            <person name="Splinter BonDurant S."/>
            <person name="Syed K."/>
            <person name="Yadav J."/>
            <person name="Mgbeahuruike A.C."/>
            <person name="Kovalchuk A."/>
            <person name="Asiegbu F.O."/>
            <person name="Lackner G."/>
            <person name="Hoffmeister D."/>
            <person name="Rencoret J."/>
            <person name="Gutierrez A."/>
            <person name="Sun H."/>
            <person name="Lindquist E."/>
            <person name="Barry K."/>
            <person name="Riley R."/>
            <person name="Grigoriev I.V."/>
            <person name="Henrissat B."/>
            <person name="Kues U."/>
            <person name="Berka R.M."/>
            <person name="Martinez A.T."/>
            <person name="Covert S.F."/>
            <person name="Blanchette R.A."/>
            <person name="Cullen D."/>
        </authorList>
    </citation>
    <scope>NUCLEOTIDE SEQUENCE [LARGE SCALE GENOMIC DNA]</scope>
    <source>
        <strain evidence="1 2">11061_1 CR5-6</strain>
    </source>
</reference>
<evidence type="ECO:0000313" key="2">
    <source>
        <dbReference type="Proteomes" id="UP000053257"/>
    </source>
</evidence>
<dbReference type="EMBL" id="KN840794">
    <property type="protein sequence ID" value="KIP01425.1"/>
    <property type="molecule type" value="Genomic_DNA"/>
</dbReference>
<proteinExistence type="predicted"/>
<dbReference type="Proteomes" id="UP000053257">
    <property type="component" value="Unassembled WGS sequence"/>
</dbReference>
<evidence type="ECO:0000313" key="1">
    <source>
        <dbReference type="EMBL" id="KIP01425.1"/>
    </source>
</evidence>